<name>A0A2U9GI18_9STRA</name>
<evidence type="ECO:0000256" key="1">
    <source>
        <dbReference type="SAM" id="Phobius"/>
    </source>
</evidence>
<keyword evidence="1" id="KW-1133">Transmembrane helix</keyword>
<evidence type="ECO:0000313" key="2">
    <source>
        <dbReference type="EMBL" id="AWQ64118.1"/>
    </source>
</evidence>
<gene>
    <name evidence="2" type="primary">orf163</name>
</gene>
<feature type="transmembrane region" description="Helical" evidence="1">
    <location>
        <begin position="36"/>
        <end position="60"/>
    </location>
</feature>
<accession>A0A2U9GI18</accession>
<sequence>MKKIMINLKKRLKNFRIKHYVVSIWGNFLKNPYRDLFCYFFIILLSTTIYMMCPVFWFLWDKPFNFEIIVKQYCVIQPKLFNLLVTMELINCDVFSKTAAEFIEFRDLLVPSLQDYYKLPNNSPDDEFYATKKLTIRLYATIVEHCEELIIVALYNEVFYKLF</sequence>
<geneLocation type="mitochondrion" evidence="2"/>
<dbReference type="RefSeq" id="YP_009495471.1">
    <property type="nucleotide sequence ID" value="NC_037988.1"/>
</dbReference>
<dbReference type="EMBL" id="MG271847">
    <property type="protein sequence ID" value="AWQ64118.1"/>
    <property type="molecule type" value="Genomic_DNA"/>
</dbReference>
<keyword evidence="2" id="KW-0496">Mitochondrion</keyword>
<protein>
    <submittedName>
        <fullName evidence="2">Uncharacterized protein</fullName>
    </submittedName>
</protein>
<proteinExistence type="predicted"/>
<reference evidence="2" key="1">
    <citation type="journal article" date="2018" name="Genome Biol. Evol.">
        <title>Recurrent loss, horizontal transfer, and the obscure origins of mitochondrial introns in diatoms (Bacillariophyta).</title>
        <authorList>
            <person name="Guillory W.X."/>
            <person name="Onyshchenko A."/>
            <person name="Ruck E.C."/>
            <person name="Parks M."/>
            <person name="Nakov T."/>
            <person name="Wickett N.J."/>
            <person name="Alverson A.J."/>
        </authorList>
    </citation>
    <scope>NUCLEOTIDE SEQUENCE</scope>
    <source>
        <strain evidence="2">ECT3802</strain>
    </source>
</reference>
<dbReference type="AlphaFoldDB" id="A0A2U9GI18"/>
<keyword evidence="1" id="KW-0472">Membrane</keyword>
<organism evidence="2">
    <name type="scientific">Toxarium undulatum</name>
    <dbReference type="NCBI Taxonomy" id="210620"/>
    <lineage>
        <taxon>Eukaryota</taxon>
        <taxon>Sar</taxon>
        <taxon>Stramenopiles</taxon>
        <taxon>Ochrophyta</taxon>
        <taxon>Bacillariophyta</taxon>
        <taxon>Mediophyceae</taxon>
        <taxon>Toxariales</taxon>
        <taxon>Toxariaceae</taxon>
        <taxon>Toxarium</taxon>
    </lineage>
</organism>
<keyword evidence="1" id="KW-0812">Transmembrane</keyword>
<dbReference type="GeneID" id="36957418"/>